<dbReference type="PANTHER" id="PTHR28523:SF1">
    <property type="entry name" value="CYTOCHROME C OXIDASE ASSEMBLY FACTOR 1"/>
    <property type="match status" value="1"/>
</dbReference>
<proteinExistence type="predicted"/>
<dbReference type="PANTHER" id="PTHR28523">
    <property type="entry name" value="CYTOCHROME C OXIDASE ASSEMBLY FACTOR 1"/>
    <property type="match status" value="1"/>
</dbReference>
<evidence type="ECO:0000313" key="2">
    <source>
        <dbReference type="Proteomes" id="UP000616885"/>
    </source>
</evidence>
<organism evidence="1 2">
    <name type="scientific">Bionectria ochroleuca</name>
    <name type="common">Gliocladium roseum</name>
    <dbReference type="NCBI Taxonomy" id="29856"/>
    <lineage>
        <taxon>Eukaryota</taxon>
        <taxon>Fungi</taxon>
        <taxon>Dikarya</taxon>
        <taxon>Ascomycota</taxon>
        <taxon>Pezizomycotina</taxon>
        <taxon>Sordariomycetes</taxon>
        <taxon>Hypocreomycetidae</taxon>
        <taxon>Hypocreales</taxon>
        <taxon>Bionectriaceae</taxon>
        <taxon>Clonostachys</taxon>
    </lineage>
</organism>
<dbReference type="EMBL" id="JADCTT010000004">
    <property type="protein sequence ID" value="KAF9753962.1"/>
    <property type="molecule type" value="Genomic_DNA"/>
</dbReference>
<dbReference type="GO" id="GO:0005743">
    <property type="term" value="C:mitochondrial inner membrane"/>
    <property type="evidence" value="ECO:0007669"/>
    <property type="project" value="TreeGrafter"/>
</dbReference>
<name>A0A8H7TP83_BIOOC</name>
<dbReference type="Pfam" id="PF08695">
    <property type="entry name" value="Coa1"/>
    <property type="match status" value="1"/>
</dbReference>
<reference evidence="1" key="1">
    <citation type="submission" date="2020-10" db="EMBL/GenBank/DDBJ databases">
        <title>High-Quality Genome Resource of Clonostachys rosea strain S41 by Oxford Nanopore Long-Read Sequencing.</title>
        <authorList>
            <person name="Wang H."/>
        </authorList>
    </citation>
    <scope>NUCLEOTIDE SEQUENCE</scope>
    <source>
        <strain evidence="1">S41</strain>
    </source>
</reference>
<dbReference type="InterPro" id="IPR042432">
    <property type="entry name" value="Coa1_fungi"/>
</dbReference>
<dbReference type="Proteomes" id="UP000616885">
    <property type="component" value="Unassembled WGS sequence"/>
</dbReference>
<dbReference type="GO" id="GO:0033617">
    <property type="term" value="P:mitochondrial respiratory chain complex IV assembly"/>
    <property type="evidence" value="ECO:0007669"/>
    <property type="project" value="InterPro"/>
</dbReference>
<accession>A0A8H7TP83</accession>
<gene>
    <name evidence="1" type="ORF">IM811_012720</name>
</gene>
<protein>
    <recommendedName>
        <fullName evidence="3">Cytochrome oxidase assembly</fullName>
    </recommendedName>
</protein>
<comment type="caution">
    <text evidence="1">The sequence shown here is derived from an EMBL/GenBank/DDBJ whole genome shotgun (WGS) entry which is preliminary data.</text>
</comment>
<evidence type="ECO:0000313" key="1">
    <source>
        <dbReference type="EMBL" id="KAF9753962.1"/>
    </source>
</evidence>
<evidence type="ECO:0008006" key="3">
    <source>
        <dbReference type="Google" id="ProtNLM"/>
    </source>
</evidence>
<dbReference type="InterPro" id="IPR014807">
    <property type="entry name" value="Coa1"/>
</dbReference>
<sequence length="217" mass="24834">MLSRVVRRQLAPISRTSLSTESRTAPTRCLQRRWLTPAPRPGDGPLMSRRADRELPDVAQIGFRWRRTMPIFVALIAIASAAMFNYQKSSSPVIASTMYALRTSPRAREVLGEEIYFKHQIPYIHGEMNQMKGRINIWFTVKGTRGWGTMRFVSNRPTHRGMFETSEWSLETEDGRTINLLEGGDPFKGLLTDEDDQAFEAEEASRRGFRQQGALNR</sequence>
<dbReference type="AlphaFoldDB" id="A0A8H7TP83"/>